<evidence type="ECO:0000313" key="2">
    <source>
        <dbReference type="EMBL" id="KAG6430663.1"/>
    </source>
</evidence>
<organism evidence="2">
    <name type="scientific">Salvia splendens</name>
    <name type="common">Scarlet sage</name>
    <dbReference type="NCBI Taxonomy" id="180675"/>
    <lineage>
        <taxon>Eukaryota</taxon>
        <taxon>Viridiplantae</taxon>
        <taxon>Streptophyta</taxon>
        <taxon>Embryophyta</taxon>
        <taxon>Tracheophyta</taxon>
        <taxon>Spermatophyta</taxon>
        <taxon>Magnoliopsida</taxon>
        <taxon>eudicotyledons</taxon>
        <taxon>Gunneridae</taxon>
        <taxon>Pentapetalae</taxon>
        <taxon>asterids</taxon>
        <taxon>lamiids</taxon>
        <taxon>Lamiales</taxon>
        <taxon>Lamiaceae</taxon>
        <taxon>Nepetoideae</taxon>
        <taxon>Mentheae</taxon>
        <taxon>Salviinae</taxon>
        <taxon>Salvia</taxon>
        <taxon>Salvia subgen. Calosphace</taxon>
        <taxon>core Calosphace</taxon>
    </lineage>
</organism>
<dbReference type="AlphaFoldDB" id="A0A8X9A6X1"/>
<feature type="region of interest" description="Disordered" evidence="1">
    <location>
        <begin position="1"/>
        <end position="54"/>
    </location>
</feature>
<reference evidence="2" key="1">
    <citation type="submission" date="2018-01" db="EMBL/GenBank/DDBJ databases">
        <authorList>
            <person name="Mao J.F."/>
        </authorList>
    </citation>
    <scope>NUCLEOTIDE SEQUENCE</scope>
    <source>
        <strain evidence="2">Huo1</strain>
        <tissue evidence="2">Leaf</tissue>
    </source>
</reference>
<proteinExistence type="predicted"/>
<dbReference type="EMBL" id="PNBA02000003">
    <property type="protein sequence ID" value="KAG6430663.1"/>
    <property type="molecule type" value="Genomic_DNA"/>
</dbReference>
<name>A0A8X9A6X1_SALSN</name>
<dbReference type="Proteomes" id="UP000298416">
    <property type="component" value="Unassembled WGS sequence"/>
</dbReference>
<comment type="caution">
    <text evidence="2">The sequence shown here is derived from an EMBL/GenBank/DDBJ whole genome shotgun (WGS) entry which is preliminary data.</text>
</comment>
<reference evidence="2" key="2">
    <citation type="submission" date="2020-08" db="EMBL/GenBank/DDBJ databases">
        <title>Plant Genome Project.</title>
        <authorList>
            <person name="Zhang R.-G."/>
        </authorList>
    </citation>
    <scope>NUCLEOTIDE SEQUENCE</scope>
    <source>
        <strain evidence="2">Huo1</strain>
        <tissue evidence="2">Leaf</tissue>
    </source>
</reference>
<evidence type="ECO:0000313" key="3">
    <source>
        <dbReference type="Proteomes" id="UP000298416"/>
    </source>
</evidence>
<dbReference type="PANTHER" id="PTHR46816">
    <property type="entry name" value="OS01G0273500 PROTEIN"/>
    <property type="match status" value="1"/>
</dbReference>
<sequence length="148" mass="16651">MQDSTPKPLDTSRKSLTGAGARHRGFCQSATSTAPRPSDRPDESQRPSPIATEPYLHDLEHLKLLYNSILRDRKLLGPAWKRQKVQYREIPGKLCSLAAKIQQLKQRLAGGESRNVDYYALMGLRRGCSRSEFERAAKSGSGGVERWR</sequence>
<accession>A0A8X9A6X1</accession>
<protein>
    <submittedName>
        <fullName evidence="2">Uncharacterized protein</fullName>
    </submittedName>
</protein>
<keyword evidence="3" id="KW-1185">Reference proteome</keyword>
<evidence type="ECO:0000256" key="1">
    <source>
        <dbReference type="SAM" id="MobiDB-lite"/>
    </source>
</evidence>
<dbReference type="PANTHER" id="PTHR46816:SF1">
    <property type="entry name" value="TETRATRICOPEPTIDE REPEAT (TPR)-LIKE SUPERFAMILY PROTEIN"/>
    <property type="match status" value="1"/>
</dbReference>
<gene>
    <name evidence="2" type="ORF">SASPL_108735</name>
</gene>